<reference evidence="3 4" key="1">
    <citation type="journal article" date="1999" name="Nature">
        <title>Sequence and analysis of chromosome 2 of the plant Arabidopsis thaliana.</title>
        <authorList>
            <person name="Lin X."/>
            <person name="Kaul S."/>
            <person name="Rounsley S."/>
            <person name="Shea T.P."/>
            <person name="Benito M.I."/>
            <person name="Town C.D."/>
            <person name="Fujii C.Y."/>
            <person name="Mason T."/>
            <person name="Bowman C.L."/>
            <person name="Barnstead M."/>
            <person name="Feldblyum T.V."/>
            <person name="Buell C.R."/>
            <person name="Ketchum K.A."/>
            <person name="Lee J."/>
            <person name="Ronning C.M."/>
            <person name="Koo H.L."/>
            <person name="Moffat K.S."/>
            <person name="Cronin L.A."/>
            <person name="Shen M."/>
            <person name="Pai G."/>
            <person name="Van Aken S."/>
            <person name="Umayam L."/>
            <person name="Tallon L.J."/>
            <person name="Gill J.E."/>
            <person name="Adams M.D."/>
            <person name="Carrera A.J."/>
            <person name="Creasy T.H."/>
            <person name="Goodman H.M."/>
            <person name="Somerville C.R."/>
            <person name="Copenhaver G.P."/>
            <person name="Preuss D."/>
            <person name="Nierman W.C."/>
            <person name="White O."/>
            <person name="Eisen J.A."/>
            <person name="Salzberg S.L."/>
            <person name="Fraser C.M."/>
            <person name="Venter J.C."/>
        </authorList>
    </citation>
    <scope>NUCLEOTIDE SEQUENCE [LARGE SCALE GENOMIC DNA]</scope>
    <source>
        <strain evidence="4">cv. Columbia</strain>
    </source>
</reference>
<dbReference type="KEGG" id="ath:AT2G07628"/>
<protein>
    <submittedName>
        <fullName evidence="3">Uncharacterized protein</fullName>
    </submittedName>
</protein>
<dbReference type="RefSeq" id="NP_001324156.1">
    <property type="nucleotide sequence ID" value="NM_001335319.1"/>
</dbReference>
<evidence type="ECO:0000256" key="1">
    <source>
        <dbReference type="SAM" id="MobiDB-lite"/>
    </source>
</evidence>
<dbReference type="Araport" id="AT2G07628"/>
<evidence type="ECO:0000313" key="3">
    <source>
        <dbReference type="EMBL" id="ANM61970.1"/>
    </source>
</evidence>
<sequence length="99" mass="10775">MLLIQLPDKQGSMREDRVSPCGRHYPGTIIQELTEGTQENVQSDKRTGLFREALAALLLELFSPIPNNRGLATGNKGTREQATQALATGNKGNTNSQLP</sequence>
<keyword evidence="4" id="KW-1185">Reference proteome</keyword>
<dbReference type="SMR" id="A0A1P8AZA3"/>
<accession>A0A1P8AZA3</accession>
<evidence type="ECO:0000313" key="2">
    <source>
        <dbReference type="Araport" id="AT2G07628"/>
    </source>
</evidence>
<feature type="region of interest" description="Disordered" evidence="1">
    <location>
        <begin position="68"/>
        <end position="99"/>
    </location>
</feature>
<organism evidence="3 4">
    <name type="scientific">Arabidopsis thaliana</name>
    <name type="common">Mouse-ear cress</name>
    <dbReference type="NCBI Taxonomy" id="3702"/>
    <lineage>
        <taxon>Eukaryota</taxon>
        <taxon>Viridiplantae</taxon>
        <taxon>Streptophyta</taxon>
        <taxon>Embryophyta</taxon>
        <taxon>Tracheophyta</taxon>
        <taxon>Spermatophyta</taxon>
        <taxon>Magnoliopsida</taxon>
        <taxon>eudicotyledons</taxon>
        <taxon>Gunneridae</taxon>
        <taxon>Pentapetalae</taxon>
        <taxon>rosids</taxon>
        <taxon>malvids</taxon>
        <taxon>Brassicales</taxon>
        <taxon>Brassicaceae</taxon>
        <taxon>Camelineae</taxon>
        <taxon>Arabidopsis</taxon>
    </lineage>
</organism>
<evidence type="ECO:0000313" key="4">
    <source>
        <dbReference type="Proteomes" id="UP000006548"/>
    </source>
</evidence>
<dbReference type="EMBL" id="CP002685">
    <property type="protein sequence ID" value="ANM61970.1"/>
    <property type="molecule type" value="Genomic_DNA"/>
</dbReference>
<dbReference type="GeneID" id="28717814"/>
<gene>
    <name evidence="2 3" type="ordered locus">At2g07628</name>
</gene>
<name>A0A1P8AZA3_ARATH</name>
<dbReference type="Proteomes" id="UP000006548">
    <property type="component" value="Chromosome 2"/>
</dbReference>
<proteinExistence type="predicted"/>
<dbReference type="InParanoid" id="A0A1P8AZA3"/>
<dbReference type="ExpressionAtlas" id="A0A1P8AZA3">
    <property type="expression patterns" value="baseline"/>
</dbReference>
<reference evidence="4" key="2">
    <citation type="journal article" date="2017" name="Plant J.">
        <title>Araport11: a complete reannotation of the Arabidopsis thaliana reference genome.</title>
        <authorList>
            <person name="Cheng C.Y."/>
            <person name="Krishnakumar V."/>
            <person name="Chan A.P."/>
            <person name="Thibaud-Nissen F."/>
            <person name="Schobel S."/>
            <person name="Town C.D."/>
        </authorList>
    </citation>
    <scope>GENOME REANNOTATION</scope>
    <source>
        <strain evidence="4">cv. Columbia</strain>
    </source>
</reference>
<dbReference type="TAIR" id="AT2G07628"/>
<dbReference type="AlphaFoldDB" id="A0A1P8AZA3"/>
<dbReference type="OrthoDB" id="1690826at2759"/>
<feature type="region of interest" description="Disordered" evidence="1">
    <location>
        <begin position="1"/>
        <end position="24"/>
    </location>
</feature>
<feature type="compositionally biased region" description="Polar residues" evidence="1">
    <location>
        <begin position="80"/>
        <end position="99"/>
    </location>
</feature>